<dbReference type="EMBL" id="JAEAOA010000385">
    <property type="protein sequence ID" value="KAK3591090.1"/>
    <property type="molecule type" value="Genomic_DNA"/>
</dbReference>
<feature type="domain" description="RRM" evidence="7">
    <location>
        <begin position="278"/>
        <end position="363"/>
    </location>
</feature>
<accession>A0AAE0VW03</accession>
<reference evidence="8" key="1">
    <citation type="journal article" date="2021" name="Genome Biol. Evol.">
        <title>A High-Quality Reference Genome for a Parasitic Bivalve with Doubly Uniparental Inheritance (Bivalvia: Unionida).</title>
        <authorList>
            <person name="Smith C.H."/>
        </authorList>
    </citation>
    <scope>NUCLEOTIDE SEQUENCE</scope>
    <source>
        <strain evidence="8">CHS0354</strain>
    </source>
</reference>
<feature type="compositionally biased region" description="Acidic residues" evidence="6">
    <location>
        <begin position="18"/>
        <end position="38"/>
    </location>
</feature>
<dbReference type="Pfam" id="PF18360">
    <property type="entry name" value="hnRNP_Q_AcD"/>
    <property type="match status" value="1"/>
</dbReference>
<dbReference type="Proteomes" id="UP001195483">
    <property type="component" value="Unassembled WGS sequence"/>
</dbReference>
<dbReference type="InterPro" id="IPR000504">
    <property type="entry name" value="RRM_dom"/>
</dbReference>
<comment type="caution">
    <text evidence="8">The sequence shown here is derived from an EMBL/GenBank/DDBJ whole genome shotgun (WGS) entry which is preliminary data.</text>
</comment>
<dbReference type="InterPro" id="IPR006535">
    <property type="entry name" value="HnRNP_R/Q_splicing_fac"/>
</dbReference>
<evidence type="ECO:0000256" key="4">
    <source>
        <dbReference type="ARBA" id="ARBA00022884"/>
    </source>
</evidence>
<dbReference type="SUPFAM" id="SSF54928">
    <property type="entry name" value="RNA-binding domain, RBD"/>
    <property type="match status" value="3"/>
</dbReference>
<protein>
    <recommendedName>
        <fullName evidence="7">RRM domain-containing protein</fullName>
    </recommendedName>
</protein>
<evidence type="ECO:0000256" key="1">
    <source>
        <dbReference type="ARBA" id="ARBA00004496"/>
    </source>
</evidence>
<feature type="region of interest" description="Disordered" evidence="6">
    <location>
        <begin position="604"/>
        <end position="629"/>
    </location>
</feature>
<evidence type="ECO:0000313" key="9">
    <source>
        <dbReference type="Proteomes" id="UP001195483"/>
    </source>
</evidence>
<name>A0AAE0VW03_9BIVA</name>
<dbReference type="NCBIfam" id="TIGR01648">
    <property type="entry name" value="hnRNP-R-Q"/>
    <property type="match status" value="1"/>
</dbReference>
<comment type="subcellular location">
    <subcellularLocation>
        <location evidence="1">Cytoplasm</location>
    </subcellularLocation>
</comment>
<dbReference type="GO" id="GO:0005737">
    <property type="term" value="C:cytoplasm"/>
    <property type="evidence" value="ECO:0007669"/>
    <property type="project" value="UniProtKB-SubCell"/>
</dbReference>
<keyword evidence="3" id="KW-0677">Repeat</keyword>
<feature type="region of interest" description="Disordered" evidence="6">
    <location>
        <begin position="1"/>
        <end position="60"/>
    </location>
</feature>
<reference evidence="8" key="2">
    <citation type="journal article" date="2021" name="Genome Biol. Evol.">
        <title>Developing a high-quality reference genome for a parasitic bivalve with doubly uniparental inheritance (Bivalvia: Unionida).</title>
        <authorList>
            <person name="Smith C.H."/>
        </authorList>
    </citation>
    <scope>NUCLEOTIDE SEQUENCE</scope>
    <source>
        <strain evidence="8">CHS0354</strain>
        <tissue evidence="8">Mantle</tissue>
    </source>
</reference>
<dbReference type="InterPro" id="IPR041337">
    <property type="entry name" value="hnRNP_Q_AcD"/>
</dbReference>
<dbReference type="FunFam" id="3.30.70.330:FF:000023">
    <property type="entry name" value="Heterogeneous nuclear ribonucleoprotein q isoform"/>
    <property type="match status" value="1"/>
</dbReference>
<dbReference type="PANTHER" id="PTHR21245">
    <property type="entry name" value="HETEROGENEOUS NUCLEAR RIBONUCLEOPROTEIN"/>
    <property type="match status" value="1"/>
</dbReference>
<evidence type="ECO:0000256" key="2">
    <source>
        <dbReference type="ARBA" id="ARBA00022490"/>
    </source>
</evidence>
<evidence type="ECO:0000256" key="3">
    <source>
        <dbReference type="ARBA" id="ARBA00022737"/>
    </source>
</evidence>
<evidence type="ECO:0000256" key="6">
    <source>
        <dbReference type="SAM" id="MobiDB-lite"/>
    </source>
</evidence>
<feature type="domain" description="RRM" evidence="7">
    <location>
        <begin position="376"/>
        <end position="446"/>
    </location>
</feature>
<dbReference type="SMART" id="SM00360">
    <property type="entry name" value="RRM"/>
    <property type="match status" value="3"/>
</dbReference>
<feature type="compositionally biased region" description="Basic and acidic residues" evidence="6">
    <location>
        <begin position="39"/>
        <end position="48"/>
    </location>
</feature>
<dbReference type="InterPro" id="IPR012677">
    <property type="entry name" value="Nucleotide-bd_a/b_plait_sf"/>
</dbReference>
<gene>
    <name evidence="8" type="ORF">CHS0354_005492</name>
</gene>
<dbReference type="Gene3D" id="3.30.70.330">
    <property type="match status" value="3"/>
</dbReference>
<reference evidence="8" key="3">
    <citation type="submission" date="2023-05" db="EMBL/GenBank/DDBJ databases">
        <authorList>
            <person name="Smith C.H."/>
        </authorList>
    </citation>
    <scope>NUCLEOTIDE SEQUENCE</scope>
    <source>
        <strain evidence="8">CHS0354</strain>
        <tissue evidence="8">Mantle</tissue>
    </source>
</reference>
<sequence>MADDQPGQSEKYFKEDPDGQDGEEFAEYQEDPGSDEEVDKQTEEKLLQEEQSDSDDTLKESSDFQKLVDFGIDESVAVELVRFFKKENIGYDDLDERARVAIKEFPPKDAKLMMKVVLKSDLEHVVNKSAYLCGQMKIFIRNKRSYIDQSGSSPGPDKEKLREILKETGYPLDITPGQRRYGGPPPGYEGGPPGNGHELVVGRIPRQWFEDKLIPLFQDFGKIYEIRLMIDSQTGYNRNFCFVSYCKKEDAEKACRLLNKYEVRPGKTLKANISTSKTRLYVGNIPKGKSGEELKEEFEKITPGIKDVIVYCTPEMQENNLKNKGYCFVEYEDHKQASTAKKKLESGRSSLCGYDIVVDWAEPQEEPDDDFMSKVKVVHVKNLSTNTTSEDLKKKFESFGKIEKVQVVKDFGFVHFERREDALAAIEEMNGKVFGKYTIECGLSRSGASTGRRKERLNNFRDKPRMRGGRMNRFQGENRQRQGGYGENRFGGGYRGFGSGGVSNSGFGGMGNRGGRMGGMGMGTGGMGFGMGGMGMMGNRNMGGKMGMPDTYRNFSMRGCFQGNRAMGGGMAQVGYDDYGFGGGMGGGMGRGNRWMGMQGGGGGGYGGNRSPMKRKSGGMMMNQNKRRR</sequence>
<evidence type="ECO:0000256" key="5">
    <source>
        <dbReference type="PROSITE-ProRule" id="PRU00176"/>
    </source>
</evidence>
<dbReference type="InterPro" id="IPR035979">
    <property type="entry name" value="RBD_domain_sf"/>
</dbReference>
<dbReference type="GO" id="GO:0003723">
    <property type="term" value="F:RNA binding"/>
    <property type="evidence" value="ECO:0007669"/>
    <property type="project" value="UniProtKB-UniRule"/>
</dbReference>
<dbReference type="Pfam" id="PF00076">
    <property type="entry name" value="RRM_1"/>
    <property type="match status" value="3"/>
</dbReference>
<keyword evidence="9" id="KW-1185">Reference proteome</keyword>
<evidence type="ECO:0000313" key="8">
    <source>
        <dbReference type="EMBL" id="KAK3591090.1"/>
    </source>
</evidence>
<dbReference type="PROSITE" id="PS50102">
    <property type="entry name" value="RRM"/>
    <property type="match status" value="3"/>
</dbReference>
<evidence type="ECO:0000259" key="7">
    <source>
        <dbReference type="PROSITE" id="PS50102"/>
    </source>
</evidence>
<keyword evidence="4 5" id="KW-0694">RNA-binding</keyword>
<organism evidence="8 9">
    <name type="scientific">Potamilus streckersoni</name>
    <dbReference type="NCBI Taxonomy" id="2493646"/>
    <lineage>
        <taxon>Eukaryota</taxon>
        <taxon>Metazoa</taxon>
        <taxon>Spiralia</taxon>
        <taxon>Lophotrochozoa</taxon>
        <taxon>Mollusca</taxon>
        <taxon>Bivalvia</taxon>
        <taxon>Autobranchia</taxon>
        <taxon>Heteroconchia</taxon>
        <taxon>Palaeoheterodonta</taxon>
        <taxon>Unionida</taxon>
        <taxon>Unionoidea</taxon>
        <taxon>Unionidae</taxon>
        <taxon>Ambleminae</taxon>
        <taxon>Lampsilini</taxon>
        <taxon>Potamilus</taxon>
    </lineage>
</organism>
<proteinExistence type="predicted"/>
<feature type="domain" description="RRM" evidence="7">
    <location>
        <begin position="197"/>
        <end position="276"/>
    </location>
</feature>
<dbReference type="AlphaFoldDB" id="A0AAE0VW03"/>
<keyword evidence="2" id="KW-0963">Cytoplasm</keyword>